<gene>
    <name evidence="1" type="ORF">N8E88_04560</name>
</gene>
<keyword evidence="2" id="KW-1185">Reference proteome</keyword>
<sequence>MSESNVIAERRKVVTDQIARLREQLTALETELVELDFAENIIARLVGKEEPGENACYEAWRNVIVHTPRIERDHAADFACVLHHKDNLKPHIHLLLQSKAHSNRFVGGSPGWDVLAKKGLTLPEKIEVAMRYAHQNDVETLAPKEIENYIVLLFGEAPEKQNVNSVVWRMAHKGAVCKADDAPKYWLPQRNKAADSEPREGASAALVSTRAKGREAVPGGGT</sequence>
<geneLocation type="plasmid" evidence="1 2">
    <name>p_unnamed2</name>
</geneLocation>
<dbReference type="EMBL" id="CP104971">
    <property type="protein sequence ID" value="UXN58103.1"/>
    <property type="molecule type" value="Genomic_DNA"/>
</dbReference>
<evidence type="ECO:0000313" key="1">
    <source>
        <dbReference type="EMBL" id="UXN58103.1"/>
    </source>
</evidence>
<reference evidence="1" key="1">
    <citation type="submission" date="2022-09" db="EMBL/GenBank/DDBJ databases">
        <title>Interaction between co-microsymbionts with complementary sets of symbiotic genes in legume-rhizobium systems.</title>
        <authorList>
            <person name="Safronova V."/>
            <person name="Sazanova A."/>
            <person name="Afonin A."/>
            <person name="Chirak E."/>
        </authorList>
    </citation>
    <scope>NUCLEOTIDE SEQUENCE</scope>
    <source>
        <strain evidence="1">A18/3m</strain>
    </source>
</reference>
<evidence type="ECO:0000313" key="2">
    <source>
        <dbReference type="Proteomes" id="UP001061991"/>
    </source>
</evidence>
<proteinExistence type="predicted"/>
<organism evidence="1 2">
    <name type="scientific">Phyllobacterium zundukense</name>
    <dbReference type="NCBI Taxonomy" id="1867719"/>
    <lineage>
        <taxon>Bacteria</taxon>
        <taxon>Pseudomonadati</taxon>
        <taxon>Pseudomonadota</taxon>
        <taxon>Alphaproteobacteria</taxon>
        <taxon>Hyphomicrobiales</taxon>
        <taxon>Phyllobacteriaceae</taxon>
        <taxon>Phyllobacterium</taxon>
    </lineage>
</organism>
<name>A0ACD4CWW2_9HYPH</name>
<protein>
    <submittedName>
        <fullName evidence="1">Uncharacterized protein</fullName>
    </submittedName>
</protein>
<keyword evidence="1" id="KW-0614">Plasmid</keyword>
<dbReference type="Proteomes" id="UP001061991">
    <property type="component" value="Plasmid p_unnamed2"/>
</dbReference>
<accession>A0ACD4CWW2</accession>